<dbReference type="HAMAP" id="MF_00086">
    <property type="entry name" value="S_AdoMet_synth1"/>
    <property type="match status" value="1"/>
</dbReference>
<feature type="binding site" description="in other chain" evidence="10">
    <location>
        <position position="58"/>
    </location>
    <ligand>
        <name>L-methionine</name>
        <dbReference type="ChEBI" id="CHEBI:57844"/>
        <note>ligand shared between two neighboring subunits</note>
    </ligand>
</feature>
<keyword evidence="9 10" id="KW-0630">Potassium</keyword>
<evidence type="ECO:0000259" key="15">
    <source>
        <dbReference type="Pfam" id="PF02773"/>
    </source>
</evidence>
<keyword evidence="17" id="KW-1185">Reference proteome</keyword>
<evidence type="ECO:0000256" key="8">
    <source>
        <dbReference type="ARBA" id="ARBA00022842"/>
    </source>
</evidence>
<dbReference type="GO" id="GO:0004478">
    <property type="term" value="F:methionine adenosyltransferase activity"/>
    <property type="evidence" value="ECO:0007669"/>
    <property type="project" value="UniProtKB-UniRule"/>
</dbReference>
<dbReference type="InterPro" id="IPR002133">
    <property type="entry name" value="S-AdoMet_synthetase"/>
</dbReference>
<comment type="similarity">
    <text evidence="2 10 12">Belongs to the AdoMet synthase family.</text>
</comment>
<feature type="binding site" evidence="10">
    <location>
        <position position="45"/>
    </location>
    <ligand>
        <name>K(+)</name>
        <dbReference type="ChEBI" id="CHEBI:29103"/>
    </ligand>
</feature>
<dbReference type="GO" id="GO:0006730">
    <property type="term" value="P:one-carbon metabolic process"/>
    <property type="evidence" value="ECO:0007669"/>
    <property type="project" value="UniProtKB-KW"/>
</dbReference>
<feature type="domain" description="S-adenosylmethionine synthetase central" evidence="14">
    <location>
        <begin position="118"/>
        <end position="233"/>
    </location>
</feature>
<keyword evidence="4 10" id="KW-0808">Transferase</keyword>
<dbReference type="PANTHER" id="PTHR11964">
    <property type="entry name" value="S-ADENOSYLMETHIONINE SYNTHETASE"/>
    <property type="match status" value="1"/>
</dbReference>
<dbReference type="InterPro" id="IPR022629">
    <property type="entry name" value="S-AdoMet_synt_central"/>
</dbReference>
<feature type="region of interest" description="Flexible loop" evidence="10">
    <location>
        <begin position="106"/>
        <end position="116"/>
    </location>
</feature>
<comment type="caution">
    <text evidence="16">The sequence shown here is derived from an EMBL/GenBank/DDBJ whole genome shotgun (WGS) entry which is preliminary data.</text>
</comment>
<dbReference type="GO" id="GO:0006556">
    <property type="term" value="P:S-adenosylmethionine biosynthetic process"/>
    <property type="evidence" value="ECO:0007669"/>
    <property type="project" value="UniProtKB-UniRule"/>
</dbReference>
<evidence type="ECO:0000259" key="13">
    <source>
        <dbReference type="Pfam" id="PF00438"/>
    </source>
</evidence>
<dbReference type="Pfam" id="PF02772">
    <property type="entry name" value="S-AdoMet_synt_M"/>
    <property type="match status" value="1"/>
</dbReference>
<gene>
    <name evidence="10" type="primary">metK</name>
    <name evidence="16" type="ORF">CCR87_15855</name>
</gene>
<sequence>MSRKNYVFTSESVSEGHPDKLCDRISDAVLDALLTIEPNARVACETFATSSMVVIGGELGLTDPAKLRNMMGHIPQIARDCIRDIGYEQEKFHWNTCHVLNFLHEQSAHIAQGVDTGGAGDQGIMFGYAVDETPDLMPAPIQYAHRILQRLAEARKSGAEPTLRPDAKSQLTLRYEDGLPVEVVQLVLSTQHADESQSSDDIRAIVEPYIREELPEGWLTEKTEWHVNPTGCFVIGGPDGDAGLTGRKIIVDTYGGAAPHGGGAFSGKDPTKVDRSAAYAARYLAKNIVAAGLAHKCTLQISYAIGVARPLSIYVDTHGTGQIDEAAIEAAIPRVMDLTPGGIRTHLGLNRPIYARTAAYGHFGRTPDAEGGFSWERTDLAAALRDAIR</sequence>
<feature type="binding site" evidence="10">
    <location>
        <position position="241"/>
    </location>
    <ligand>
        <name>L-methionine</name>
        <dbReference type="ChEBI" id="CHEBI:57844"/>
        <note>ligand shared between two neighboring subunits</note>
    </ligand>
</feature>
<feature type="binding site" description="in other chain" evidence="10">
    <location>
        <begin position="166"/>
        <end position="168"/>
    </location>
    <ligand>
        <name>ATP</name>
        <dbReference type="ChEBI" id="CHEBI:30616"/>
        <note>ligand shared between two neighboring subunits</note>
    </ligand>
</feature>
<dbReference type="EMBL" id="NHSD01000325">
    <property type="protein sequence ID" value="MBK5928790.1"/>
    <property type="molecule type" value="Genomic_DNA"/>
</dbReference>
<evidence type="ECO:0000256" key="2">
    <source>
        <dbReference type="ARBA" id="ARBA00009685"/>
    </source>
</evidence>
<dbReference type="PROSITE" id="PS00377">
    <property type="entry name" value="ADOMET_SYNTHASE_2"/>
    <property type="match status" value="1"/>
</dbReference>
<evidence type="ECO:0000256" key="1">
    <source>
        <dbReference type="ARBA" id="ARBA00005224"/>
    </source>
</evidence>
<comment type="catalytic activity">
    <reaction evidence="10">
        <text>L-methionine + ATP + H2O = S-adenosyl-L-methionine + phosphate + diphosphate</text>
        <dbReference type="Rhea" id="RHEA:21080"/>
        <dbReference type="ChEBI" id="CHEBI:15377"/>
        <dbReference type="ChEBI" id="CHEBI:30616"/>
        <dbReference type="ChEBI" id="CHEBI:33019"/>
        <dbReference type="ChEBI" id="CHEBI:43474"/>
        <dbReference type="ChEBI" id="CHEBI:57844"/>
        <dbReference type="ChEBI" id="CHEBI:59789"/>
        <dbReference type="EC" id="2.5.1.6"/>
    </reaction>
</comment>
<comment type="cofactor">
    <cofactor evidence="10">
        <name>Mg(2+)</name>
        <dbReference type="ChEBI" id="CHEBI:18420"/>
    </cofactor>
    <text evidence="10">Binds 2 divalent ions per subunit.</text>
</comment>
<proteinExistence type="inferred from homology"/>
<dbReference type="CDD" id="cd18079">
    <property type="entry name" value="S-AdoMet_synt"/>
    <property type="match status" value="1"/>
</dbReference>
<protein>
    <recommendedName>
        <fullName evidence="10">S-adenosylmethionine synthase</fullName>
        <shortName evidence="10">AdoMet synthase</shortName>
        <ecNumber evidence="10">2.5.1.6</ecNumber>
    </recommendedName>
    <alternativeName>
        <fullName evidence="10">MAT</fullName>
    </alternativeName>
    <alternativeName>
        <fullName evidence="10">Methionine adenosyltransferase</fullName>
    </alternativeName>
</protein>
<dbReference type="AlphaFoldDB" id="A0A934TMF0"/>
<dbReference type="SUPFAM" id="SSF55973">
    <property type="entry name" value="S-adenosylmethionine synthetase"/>
    <property type="match status" value="3"/>
</dbReference>
<feature type="binding site" description="in other chain" evidence="10">
    <location>
        <position position="17"/>
    </location>
    <ligand>
        <name>ATP</name>
        <dbReference type="ChEBI" id="CHEBI:30616"/>
        <note>ligand shared between two neighboring subunits</note>
    </ligand>
</feature>
<dbReference type="InterPro" id="IPR022628">
    <property type="entry name" value="S-AdoMet_synt_N"/>
</dbReference>
<keyword evidence="3 10" id="KW-0554">One-carbon metabolism</keyword>
<keyword evidence="6 10" id="KW-0547">Nucleotide-binding</keyword>
<evidence type="ECO:0000256" key="10">
    <source>
        <dbReference type="HAMAP-Rule" id="MF_00086"/>
    </source>
</evidence>
<keyword evidence="5 10" id="KW-0479">Metal-binding</keyword>
<feature type="binding site" description="in other chain" evidence="10">
    <location>
        <position position="272"/>
    </location>
    <ligand>
        <name>L-methionine</name>
        <dbReference type="ChEBI" id="CHEBI:57844"/>
        <note>ligand shared between two neighboring subunits</note>
    </ligand>
</feature>
<feature type="binding site" evidence="10">
    <location>
        <position position="264"/>
    </location>
    <ligand>
        <name>ATP</name>
        <dbReference type="ChEBI" id="CHEBI:30616"/>
        <note>ligand shared between two neighboring subunits</note>
    </ligand>
</feature>
<dbReference type="EC" id="2.5.1.6" evidence="10"/>
<dbReference type="PIRSF" id="PIRSF000497">
    <property type="entry name" value="MAT"/>
    <property type="match status" value="1"/>
</dbReference>
<dbReference type="Pfam" id="PF00438">
    <property type="entry name" value="S-AdoMet_synt_N"/>
    <property type="match status" value="1"/>
</dbReference>
<evidence type="ECO:0000256" key="5">
    <source>
        <dbReference type="ARBA" id="ARBA00022723"/>
    </source>
</evidence>
<feature type="binding site" description="in other chain" evidence="10">
    <location>
        <begin position="247"/>
        <end position="248"/>
    </location>
    <ligand>
        <name>ATP</name>
        <dbReference type="ChEBI" id="CHEBI:30616"/>
        <note>ligand shared between two neighboring subunits</note>
    </ligand>
</feature>
<evidence type="ECO:0000256" key="3">
    <source>
        <dbReference type="ARBA" id="ARBA00022563"/>
    </source>
</evidence>
<dbReference type="FunFam" id="3.30.300.10:FF:000003">
    <property type="entry name" value="S-adenosylmethionine synthase"/>
    <property type="match status" value="1"/>
</dbReference>
<evidence type="ECO:0000256" key="12">
    <source>
        <dbReference type="RuleBase" id="RU004462"/>
    </source>
</evidence>
<feature type="binding site" evidence="10">
    <location>
        <position position="241"/>
    </location>
    <ligand>
        <name>ATP</name>
        <dbReference type="ChEBI" id="CHEBI:30616"/>
        <note>ligand shared between two neighboring subunits</note>
    </ligand>
</feature>
<feature type="binding site" description="in other chain" evidence="10">
    <location>
        <position position="106"/>
    </location>
    <ligand>
        <name>L-methionine</name>
        <dbReference type="ChEBI" id="CHEBI:57844"/>
        <note>ligand shared between two neighboring subunits</note>
    </ligand>
</feature>
<reference evidence="16" key="1">
    <citation type="submission" date="2017-05" db="EMBL/GenBank/DDBJ databases">
        <authorList>
            <person name="Imhoff J.F."/>
            <person name="Rahn T."/>
            <person name="Kuenzel S."/>
            <person name="Neulinger S.C."/>
        </authorList>
    </citation>
    <scope>NUCLEOTIDE SEQUENCE</scope>
    <source>
        <strain evidence="16">LMG 28126</strain>
    </source>
</reference>
<evidence type="ECO:0000256" key="9">
    <source>
        <dbReference type="ARBA" id="ARBA00022958"/>
    </source>
</evidence>
<comment type="subunit">
    <text evidence="10">Homotetramer; dimer of dimers.</text>
</comment>
<dbReference type="RefSeq" id="WP_201158555.1">
    <property type="nucleotide sequence ID" value="NZ_NHSD01000325.1"/>
</dbReference>
<dbReference type="Gene3D" id="3.30.300.10">
    <property type="match status" value="3"/>
</dbReference>
<dbReference type="GO" id="GO:0005737">
    <property type="term" value="C:cytoplasm"/>
    <property type="evidence" value="ECO:0007669"/>
    <property type="project" value="UniProtKB-SubCell"/>
</dbReference>
<comment type="caution">
    <text evidence="10">Lacks conserved residue(s) required for the propagation of feature annotation.</text>
</comment>
<dbReference type="Pfam" id="PF02773">
    <property type="entry name" value="S-AdoMet_synt_C"/>
    <property type="match status" value="1"/>
</dbReference>
<organism evidence="16 17">
    <name type="scientific">Rhodobaculum claviforme</name>
    <dbReference type="NCBI Taxonomy" id="1549854"/>
    <lineage>
        <taxon>Bacteria</taxon>
        <taxon>Pseudomonadati</taxon>
        <taxon>Pseudomonadota</taxon>
        <taxon>Alphaproteobacteria</taxon>
        <taxon>Rhodobacterales</taxon>
        <taxon>Paracoccaceae</taxon>
        <taxon>Rhodobaculum</taxon>
    </lineage>
</organism>
<evidence type="ECO:0000256" key="11">
    <source>
        <dbReference type="RuleBase" id="RU000542"/>
    </source>
</evidence>
<comment type="function">
    <text evidence="10">Catalyzes the formation of S-adenosylmethionine (AdoMet) from methionine and ATP. The overall synthetic reaction is composed of two sequential steps, AdoMet formation and the subsequent tripolyphosphate hydrolysis which occurs prior to release of AdoMet from the enzyme.</text>
</comment>
<evidence type="ECO:0000256" key="6">
    <source>
        <dbReference type="ARBA" id="ARBA00022741"/>
    </source>
</evidence>
<evidence type="ECO:0000313" key="16">
    <source>
        <dbReference type="EMBL" id="MBK5928790.1"/>
    </source>
</evidence>
<feature type="binding site" evidence="10">
    <location>
        <position position="19"/>
    </location>
    <ligand>
        <name>Mg(2+)</name>
        <dbReference type="ChEBI" id="CHEBI:18420"/>
    </ligand>
</feature>
<feature type="binding site" evidence="10">
    <location>
        <position position="268"/>
    </location>
    <ligand>
        <name>ATP</name>
        <dbReference type="ChEBI" id="CHEBI:30616"/>
        <note>ligand shared between two neighboring subunits</note>
    </ligand>
</feature>
<evidence type="ECO:0000313" key="17">
    <source>
        <dbReference type="Proteomes" id="UP000706333"/>
    </source>
</evidence>
<dbReference type="InterPro" id="IPR022636">
    <property type="entry name" value="S-AdoMet_synthetase_sfam"/>
</dbReference>
<feature type="domain" description="S-adenosylmethionine synthetase N-terminal" evidence="13">
    <location>
        <begin position="5"/>
        <end position="108"/>
    </location>
</feature>
<reference evidence="16" key="2">
    <citation type="journal article" date="2020" name="Microorganisms">
        <title>Osmotic Adaptation and Compatible Solute Biosynthesis of Phototrophic Bacteria as Revealed from Genome Analyses.</title>
        <authorList>
            <person name="Imhoff J.F."/>
            <person name="Rahn T."/>
            <person name="Kunzel S."/>
            <person name="Keller A."/>
            <person name="Neulinger S.C."/>
        </authorList>
    </citation>
    <scope>NUCLEOTIDE SEQUENCE</scope>
    <source>
        <strain evidence="16">LMG 28126</strain>
    </source>
</reference>
<comment type="cofactor">
    <cofactor evidence="10">
        <name>K(+)</name>
        <dbReference type="ChEBI" id="CHEBI:29103"/>
    </cofactor>
    <text evidence="10">Binds 1 potassium ion per subunit.</text>
</comment>
<dbReference type="PROSITE" id="PS00376">
    <property type="entry name" value="ADOMET_SYNTHASE_1"/>
    <property type="match status" value="1"/>
</dbReference>
<dbReference type="GO" id="GO:0000287">
    <property type="term" value="F:magnesium ion binding"/>
    <property type="evidence" value="ECO:0007669"/>
    <property type="project" value="UniProtKB-UniRule"/>
</dbReference>
<name>A0A934TMF0_9RHOB</name>
<keyword evidence="7 10" id="KW-0067">ATP-binding</keyword>
<keyword evidence="10" id="KW-0963">Cytoplasm</keyword>
<accession>A0A934TMF0</accession>
<dbReference type="GO" id="GO:0005524">
    <property type="term" value="F:ATP binding"/>
    <property type="evidence" value="ECO:0007669"/>
    <property type="project" value="UniProtKB-UniRule"/>
</dbReference>
<dbReference type="Proteomes" id="UP000706333">
    <property type="component" value="Unassembled WGS sequence"/>
</dbReference>
<dbReference type="InterPro" id="IPR022630">
    <property type="entry name" value="S-AdoMet_synt_C"/>
</dbReference>
<comment type="pathway">
    <text evidence="1 10">Amino-acid biosynthesis; S-adenosyl-L-methionine biosynthesis; S-adenosyl-L-methionine from L-methionine: step 1/1.</text>
</comment>
<keyword evidence="8 10" id="KW-0460">Magnesium</keyword>
<feature type="domain" description="S-adenosylmethionine synthetase C-terminal" evidence="15">
    <location>
        <begin position="235"/>
        <end position="377"/>
    </location>
</feature>
<evidence type="ECO:0000259" key="14">
    <source>
        <dbReference type="Pfam" id="PF02772"/>
    </source>
</evidence>
<evidence type="ECO:0000256" key="4">
    <source>
        <dbReference type="ARBA" id="ARBA00022679"/>
    </source>
</evidence>
<comment type="subcellular location">
    <subcellularLocation>
        <location evidence="10 11">Cytoplasm</location>
    </subcellularLocation>
</comment>
<evidence type="ECO:0000256" key="7">
    <source>
        <dbReference type="ARBA" id="ARBA00022840"/>
    </source>
</evidence>
<dbReference type="NCBIfam" id="TIGR01034">
    <property type="entry name" value="metK"/>
    <property type="match status" value="1"/>
</dbReference>
<dbReference type="InterPro" id="IPR022631">
    <property type="entry name" value="ADOMET_SYNTHASE_CS"/>
</dbReference>